<evidence type="ECO:0000256" key="2">
    <source>
        <dbReference type="ARBA" id="ARBA00006275"/>
    </source>
</evidence>
<dbReference type="InterPro" id="IPR033985">
    <property type="entry name" value="SusD-like_N"/>
</dbReference>
<reference evidence="8 9" key="1">
    <citation type="submission" date="2024-09" db="EMBL/GenBank/DDBJ databases">
        <authorList>
            <person name="Sun Q."/>
            <person name="Mori K."/>
        </authorList>
    </citation>
    <scope>NUCLEOTIDE SEQUENCE [LARGE SCALE GENOMIC DNA]</scope>
    <source>
        <strain evidence="8 9">ATCC 51272</strain>
    </source>
</reference>
<proteinExistence type="inferred from homology"/>
<dbReference type="Proteomes" id="UP001589688">
    <property type="component" value="Unassembled WGS sequence"/>
</dbReference>
<feature type="domain" description="RagB/SusD" evidence="6">
    <location>
        <begin position="330"/>
        <end position="420"/>
    </location>
</feature>
<evidence type="ECO:0000256" key="1">
    <source>
        <dbReference type="ARBA" id="ARBA00004442"/>
    </source>
</evidence>
<dbReference type="Pfam" id="PF07980">
    <property type="entry name" value="SusD_RagB"/>
    <property type="match status" value="1"/>
</dbReference>
<evidence type="ECO:0000313" key="9">
    <source>
        <dbReference type="Proteomes" id="UP001589688"/>
    </source>
</evidence>
<accession>A0ABV5ZKG2</accession>
<sequence>MQKMKPSISPHRLANRILQLLGLVLAPLLLASCNDFLDITPTGRVIAKTGDEYRALLTYEYKYFPSDRAITTVRSDEMTLTPGFTSDLDYATYFDLWRWNDDAPATTTTYFGWRRYYHAIYIANYIIEHQQDIANTTKEQVEQLVGESYMMRAYCHFLLANLYAAPYTHSTPETTRGVPLLLEADVNAVPRSSSLKAVYDQVLADIAEAGKHLNVQTWETGLNYRFNTTSAQCLLARVCLYMGDWQGALNAADSVVKVHPALEDLTGTDATLPNRYDSKESIVALETMMDGKYILIGRPAETLISLYRSGDQRRTAFYRRVTTSTSTLLKGGSEQFNCTFRSSEFYLTAAEAAARMGQRELAISYLSQLMQKRYNTRIYTTYLANAEAMDNETLVKEIVDERTRELAFEGHRWFDLRRTTMPGLSKTYQNDTYKLDSLDARYTLRFPTEAVEANPGIELWQ</sequence>
<evidence type="ECO:0000256" key="4">
    <source>
        <dbReference type="ARBA" id="ARBA00023136"/>
    </source>
</evidence>
<evidence type="ECO:0000313" key="8">
    <source>
        <dbReference type="EMBL" id="MFB9897866.1"/>
    </source>
</evidence>
<comment type="similarity">
    <text evidence="2">Belongs to the SusD family.</text>
</comment>
<keyword evidence="5" id="KW-0998">Cell outer membrane</keyword>
<dbReference type="InterPro" id="IPR012944">
    <property type="entry name" value="SusD_RagB_dom"/>
</dbReference>
<dbReference type="InterPro" id="IPR011990">
    <property type="entry name" value="TPR-like_helical_dom_sf"/>
</dbReference>
<evidence type="ECO:0000259" key="6">
    <source>
        <dbReference type="Pfam" id="PF07980"/>
    </source>
</evidence>
<dbReference type="Gene3D" id="1.25.40.390">
    <property type="match status" value="1"/>
</dbReference>
<comment type="subcellular location">
    <subcellularLocation>
        <location evidence="1">Cell outer membrane</location>
    </subcellularLocation>
</comment>
<name>A0ABV5ZKG2_9BACT</name>
<dbReference type="PROSITE" id="PS51257">
    <property type="entry name" value="PROKAR_LIPOPROTEIN"/>
    <property type="match status" value="1"/>
</dbReference>
<dbReference type="Pfam" id="PF14322">
    <property type="entry name" value="SusD-like_3"/>
    <property type="match status" value="1"/>
</dbReference>
<dbReference type="RefSeq" id="WP_044248297.1">
    <property type="nucleotide sequence ID" value="NZ_JADU01000001.1"/>
</dbReference>
<dbReference type="EMBL" id="JBHLZF010000002">
    <property type="protein sequence ID" value="MFB9897866.1"/>
    <property type="molecule type" value="Genomic_DNA"/>
</dbReference>
<keyword evidence="9" id="KW-1185">Reference proteome</keyword>
<feature type="domain" description="SusD-like N-terminal" evidence="7">
    <location>
        <begin position="95"/>
        <end position="240"/>
    </location>
</feature>
<evidence type="ECO:0000256" key="3">
    <source>
        <dbReference type="ARBA" id="ARBA00022729"/>
    </source>
</evidence>
<organism evidence="8 9">
    <name type="scientific">Hallella seregens ATCC 51272</name>
    <dbReference type="NCBI Taxonomy" id="1336250"/>
    <lineage>
        <taxon>Bacteria</taxon>
        <taxon>Pseudomonadati</taxon>
        <taxon>Bacteroidota</taxon>
        <taxon>Bacteroidia</taxon>
        <taxon>Bacteroidales</taxon>
        <taxon>Prevotellaceae</taxon>
        <taxon>Hallella</taxon>
    </lineage>
</organism>
<keyword evidence="4" id="KW-0472">Membrane</keyword>
<dbReference type="SUPFAM" id="SSF48452">
    <property type="entry name" value="TPR-like"/>
    <property type="match status" value="1"/>
</dbReference>
<evidence type="ECO:0000256" key="5">
    <source>
        <dbReference type="ARBA" id="ARBA00023237"/>
    </source>
</evidence>
<gene>
    <name evidence="8" type="ORF">ACFFK8_08675</name>
</gene>
<keyword evidence="3" id="KW-0732">Signal</keyword>
<evidence type="ECO:0000259" key="7">
    <source>
        <dbReference type="Pfam" id="PF14322"/>
    </source>
</evidence>
<protein>
    <submittedName>
        <fullName evidence="8">RagB/SusD family nutrient uptake outer membrane protein</fullName>
    </submittedName>
</protein>
<comment type="caution">
    <text evidence="8">The sequence shown here is derived from an EMBL/GenBank/DDBJ whole genome shotgun (WGS) entry which is preliminary data.</text>
</comment>